<dbReference type="SUPFAM" id="SSF50370">
    <property type="entry name" value="Ricin B-like lectins"/>
    <property type="match status" value="1"/>
</dbReference>
<dbReference type="EMBL" id="KZ502648">
    <property type="protein sequence ID" value="PKU75058.1"/>
    <property type="molecule type" value="Genomic_DNA"/>
</dbReference>
<keyword evidence="1" id="KW-0732">Signal</keyword>
<evidence type="ECO:0000313" key="2">
    <source>
        <dbReference type="EMBL" id="PKU75058.1"/>
    </source>
</evidence>
<dbReference type="OrthoDB" id="1729224at2759"/>
<dbReference type="Proteomes" id="UP000233837">
    <property type="component" value="Unassembled WGS sequence"/>
</dbReference>
<sequence>MALSVILLLFSQLLLLQTHTPLALPSTLQGNEELNALGRPHNKVFHPSSNSCIFRHYQDPLTLAPCEQCDSWNYTPQKFLEVVGTYYCLKAVGASLPAKLSISCDVSDSQWTPLSGSQTTHLSTQLEDGTVLCLDVDDENNIVTNPCRSFSSDAKAANGDSQWFQISTFSYNKD</sequence>
<dbReference type="AlphaFoldDB" id="A0A2I0WHD7"/>
<dbReference type="PANTHER" id="PTHR31263:SF44">
    <property type="entry name" value="OS04G0481200 PROTEIN"/>
    <property type="match status" value="1"/>
</dbReference>
<dbReference type="InterPro" id="IPR035992">
    <property type="entry name" value="Ricin_B-like_lectins"/>
</dbReference>
<name>A0A2I0WHD7_9ASPA</name>
<reference evidence="2 3" key="2">
    <citation type="journal article" date="2017" name="Nature">
        <title>The Apostasia genome and the evolution of orchids.</title>
        <authorList>
            <person name="Zhang G.Q."/>
            <person name="Liu K.W."/>
            <person name="Li Z."/>
            <person name="Lohaus R."/>
            <person name="Hsiao Y.Y."/>
            <person name="Niu S.C."/>
            <person name="Wang J.Y."/>
            <person name="Lin Y.C."/>
            <person name="Xu Q."/>
            <person name="Chen L.J."/>
            <person name="Yoshida K."/>
            <person name="Fujiwara S."/>
            <person name="Wang Z.W."/>
            <person name="Zhang Y.Q."/>
            <person name="Mitsuda N."/>
            <person name="Wang M."/>
            <person name="Liu G.H."/>
            <person name="Pecoraro L."/>
            <person name="Huang H.X."/>
            <person name="Xiao X.J."/>
            <person name="Lin M."/>
            <person name="Wu X.Y."/>
            <person name="Wu W.L."/>
            <person name="Chen Y.Y."/>
            <person name="Chang S.B."/>
            <person name="Sakamoto S."/>
            <person name="Ohme-Takagi M."/>
            <person name="Yagi M."/>
            <person name="Zeng S.J."/>
            <person name="Shen C.Y."/>
            <person name="Yeh C.M."/>
            <person name="Luo Y.B."/>
            <person name="Tsai W.C."/>
            <person name="Van de Peer Y."/>
            <person name="Liu Z.J."/>
        </authorList>
    </citation>
    <scope>NUCLEOTIDE SEQUENCE [LARGE SCALE GENOMIC DNA]</scope>
    <source>
        <tissue evidence="2">The whole plant</tissue>
    </source>
</reference>
<evidence type="ECO:0000313" key="3">
    <source>
        <dbReference type="Proteomes" id="UP000233837"/>
    </source>
</evidence>
<reference evidence="2 3" key="1">
    <citation type="journal article" date="2016" name="Sci. Rep.">
        <title>The Dendrobium catenatum Lindl. genome sequence provides insights into polysaccharide synthase, floral development and adaptive evolution.</title>
        <authorList>
            <person name="Zhang G.Q."/>
            <person name="Xu Q."/>
            <person name="Bian C."/>
            <person name="Tsai W.C."/>
            <person name="Yeh C.M."/>
            <person name="Liu K.W."/>
            <person name="Yoshida K."/>
            <person name="Zhang L.S."/>
            <person name="Chang S.B."/>
            <person name="Chen F."/>
            <person name="Shi Y."/>
            <person name="Su Y.Y."/>
            <person name="Zhang Y.Q."/>
            <person name="Chen L.J."/>
            <person name="Yin Y."/>
            <person name="Lin M."/>
            <person name="Huang H."/>
            <person name="Deng H."/>
            <person name="Wang Z.W."/>
            <person name="Zhu S.L."/>
            <person name="Zhao X."/>
            <person name="Deng C."/>
            <person name="Niu S.C."/>
            <person name="Huang J."/>
            <person name="Wang M."/>
            <person name="Liu G.H."/>
            <person name="Yang H.J."/>
            <person name="Xiao X.J."/>
            <person name="Hsiao Y.Y."/>
            <person name="Wu W.L."/>
            <person name="Chen Y.Y."/>
            <person name="Mitsuda N."/>
            <person name="Ohme-Takagi M."/>
            <person name="Luo Y.B."/>
            <person name="Van de Peer Y."/>
            <person name="Liu Z.J."/>
        </authorList>
    </citation>
    <scope>NUCLEOTIDE SEQUENCE [LARGE SCALE GENOMIC DNA]</scope>
    <source>
        <tissue evidence="2">The whole plant</tissue>
    </source>
</reference>
<gene>
    <name evidence="2" type="ORF">MA16_Dca018128</name>
</gene>
<organism evidence="2 3">
    <name type="scientific">Dendrobium catenatum</name>
    <dbReference type="NCBI Taxonomy" id="906689"/>
    <lineage>
        <taxon>Eukaryota</taxon>
        <taxon>Viridiplantae</taxon>
        <taxon>Streptophyta</taxon>
        <taxon>Embryophyta</taxon>
        <taxon>Tracheophyta</taxon>
        <taxon>Spermatophyta</taxon>
        <taxon>Magnoliopsida</taxon>
        <taxon>Liliopsida</taxon>
        <taxon>Asparagales</taxon>
        <taxon>Orchidaceae</taxon>
        <taxon>Epidendroideae</taxon>
        <taxon>Malaxideae</taxon>
        <taxon>Dendrobiinae</taxon>
        <taxon>Dendrobium</taxon>
    </lineage>
</organism>
<accession>A0A2I0WHD7</accession>
<dbReference type="PANTHER" id="PTHR31263">
    <property type="entry name" value="CELLULASE FAMILY PROTEIN (AFU_ORTHOLOGUE AFUA_5G14560)"/>
    <property type="match status" value="1"/>
</dbReference>
<keyword evidence="3" id="KW-1185">Reference proteome</keyword>
<feature type="chain" id="PRO_5014125290" evidence="1">
    <location>
        <begin position="24"/>
        <end position="174"/>
    </location>
</feature>
<evidence type="ECO:0000256" key="1">
    <source>
        <dbReference type="SAM" id="SignalP"/>
    </source>
</evidence>
<feature type="signal peptide" evidence="1">
    <location>
        <begin position="1"/>
        <end position="23"/>
    </location>
</feature>
<proteinExistence type="predicted"/>
<protein>
    <submittedName>
        <fullName evidence="2">Uncharacterized protein</fullName>
    </submittedName>
</protein>